<dbReference type="Pfam" id="PF12796">
    <property type="entry name" value="Ank_2"/>
    <property type="match status" value="1"/>
</dbReference>
<evidence type="ECO:0000256" key="2">
    <source>
        <dbReference type="ARBA" id="ARBA00023043"/>
    </source>
</evidence>
<dbReference type="OrthoDB" id="2316821at2759"/>
<reference evidence="6 7" key="1">
    <citation type="submission" date="2015-04" db="EMBL/GenBank/DDBJ databases">
        <authorList>
            <person name="Syromyatnikov M.Y."/>
            <person name="Popov V.N."/>
        </authorList>
    </citation>
    <scope>NUCLEOTIDE SEQUENCE [LARGE SCALE GENOMIC DNA]</scope>
</reference>
<keyword evidence="2 3" id="KW-0040">ANK repeat</keyword>
<keyword evidence="1" id="KW-0677">Repeat</keyword>
<feature type="compositionally biased region" description="Polar residues" evidence="4">
    <location>
        <begin position="1692"/>
        <end position="1710"/>
    </location>
</feature>
<dbReference type="InterPro" id="IPR009072">
    <property type="entry name" value="Histone-fold"/>
</dbReference>
<dbReference type="GO" id="GO:0046982">
    <property type="term" value="F:protein heterodimerization activity"/>
    <property type="evidence" value="ECO:0007669"/>
    <property type="project" value="InterPro"/>
</dbReference>
<feature type="compositionally biased region" description="Basic and acidic residues" evidence="4">
    <location>
        <begin position="583"/>
        <end position="600"/>
    </location>
</feature>
<feature type="repeat" description="ANK" evidence="3">
    <location>
        <begin position="1192"/>
        <end position="1224"/>
    </location>
</feature>
<dbReference type="SUPFAM" id="SSF47113">
    <property type="entry name" value="Histone-fold"/>
    <property type="match status" value="1"/>
</dbReference>
<dbReference type="SMART" id="SM00248">
    <property type="entry name" value="ANK"/>
    <property type="match status" value="4"/>
</dbReference>
<feature type="region of interest" description="Disordered" evidence="4">
    <location>
        <begin position="1692"/>
        <end position="1741"/>
    </location>
</feature>
<dbReference type="PROSITE" id="PS50088">
    <property type="entry name" value="ANK_REPEAT"/>
    <property type="match status" value="1"/>
</dbReference>
<keyword evidence="7" id="KW-1185">Reference proteome</keyword>
<dbReference type="Pfam" id="PF00651">
    <property type="entry name" value="BTB"/>
    <property type="match status" value="1"/>
</dbReference>
<dbReference type="Proteomes" id="UP000183832">
    <property type="component" value="Unassembled WGS sequence"/>
</dbReference>
<dbReference type="SMART" id="SM00225">
    <property type="entry name" value="BTB"/>
    <property type="match status" value="1"/>
</dbReference>
<evidence type="ECO:0000256" key="1">
    <source>
        <dbReference type="ARBA" id="ARBA00022737"/>
    </source>
</evidence>
<dbReference type="PANTHER" id="PTHR46071">
    <property type="entry name" value="ANKYRIN REPEAT AND BTB/POZ DOMAIN-CONTAINING"/>
    <property type="match status" value="1"/>
</dbReference>
<dbReference type="FunFam" id="3.30.710.10:FF:000030">
    <property type="entry name" value="Ankyrin repeat and BTB/POZ domain-containing protein BTBD11"/>
    <property type="match status" value="1"/>
</dbReference>
<feature type="region of interest" description="Disordered" evidence="4">
    <location>
        <begin position="1120"/>
        <end position="1142"/>
    </location>
</feature>
<dbReference type="CDD" id="cd22913">
    <property type="entry name" value="HFD_ABTB2-like"/>
    <property type="match status" value="1"/>
</dbReference>
<evidence type="ECO:0000313" key="7">
    <source>
        <dbReference type="Proteomes" id="UP000183832"/>
    </source>
</evidence>
<feature type="region of interest" description="Disordered" evidence="4">
    <location>
        <begin position="385"/>
        <end position="404"/>
    </location>
</feature>
<proteinExistence type="predicted"/>
<feature type="compositionally biased region" description="Polar residues" evidence="4">
    <location>
        <begin position="1732"/>
        <end position="1741"/>
    </location>
</feature>
<feature type="compositionally biased region" description="Low complexity" evidence="4">
    <location>
        <begin position="1714"/>
        <end position="1730"/>
    </location>
</feature>
<evidence type="ECO:0000259" key="5">
    <source>
        <dbReference type="PROSITE" id="PS50097"/>
    </source>
</evidence>
<dbReference type="EMBL" id="CVRI01000064">
    <property type="protein sequence ID" value="CRL05472.1"/>
    <property type="molecule type" value="Genomic_DNA"/>
</dbReference>
<feature type="region of interest" description="Disordered" evidence="4">
    <location>
        <begin position="1"/>
        <end position="50"/>
    </location>
</feature>
<dbReference type="Gene3D" id="1.25.40.20">
    <property type="entry name" value="Ankyrin repeat-containing domain"/>
    <property type="match status" value="1"/>
</dbReference>
<dbReference type="STRING" id="568069.A0A1J1IZF9"/>
<dbReference type="InterPro" id="IPR011333">
    <property type="entry name" value="SKP1/BTB/POZ_sf"/>
</dbReference>
<dbReference type="Pfam" id="PF26281">
    <property type="entry name" value="Histone_ABTB"/>
    <property type="match status" value="1"/>
</dbReference>
<dbReference type="SUPFAM" id="SSF48403">
    <property type="entry name" value="Ankyrin repeat"/>
    <property type="match status" value="1"/>
</dbReference>
<feature type="region of interest" description="Disordered" evidence="4">
    <location>
        <begin position="212"/>
        <end position="259"/>
    </location>
</feature>
<dbReference type="Gene3D" id="1.10.20.10">
    <property type="entry name" value="Histone, subunit A"/>
    <property type="match status" value="1"/>
</dbReference>
<feature type="compositionally biased region" description="Basic and acidic residues" evidence="4">
    <location>
        <begin position="41"/>
        <end position="50"/>
    </location>
</feature>
<dbReference type="CDD" id="cd18491">
    <property type="entry name" value="BACK_ABTB2_like"/>
    <property type="match status" value="1"/>
</dbReference>
<dbReference type="PANTHER" id="PTHR46071:SF2">
    <property type="entry name" value="ANKYRIN REPEAT AND BTB_POZ DOMAIN-CONTAINING PROTEIN 2-LIKE PROTEIN"/>
    <property type="match status" value="1"/>
</dbReference>
<dbReference type="InterPro" id="IPR052089">
    <property type="entry name" value="Ankyrin-BTB/POZ_domain"/>
</dbReference>
<dbReference type="InterPro" id="IPR059008">
    <property type="entry name" value="ABTB2/3_histone"/>
</dbReference>
<dbReference type="CDD" id="cd18297">
    <property type="entry name" value="BTB_POZ_ABTB2-like"/>
    <property type="match status" value="1"/>
</dbReference>
<feature type="compositionally biased region" description="Low complexity" evidence="4">
    <location>
        <begin position="615"/>
        <end position="624"/>
    </location>
</feature>
<feature type="region of interest" description="Disordered" evidence="4">
    <location>
        <begin position="506"/>
        <end position="669"/>
    </location>
</feature>
<dbReference type="PROSITE" id="PS50097">
    <property type="entry name" value="BTB"/>
    <property type="match status" value="1"/>
</dbReference>
<gene>
    <name evidence="6" type="ORF">CLUMA_CG018053</name>
</gene>
<dbReference type="PROSITE" id="PS50297">
    <property type="entry name" value="ANK_REP_REGION"/>
    <property type="match status" value="1"/>
</dbReference>
<evidence type="ECO:0000256" key="3">
    <source>
        <dbReference type="PROSITE-ProRule" id="PRU00023"/>
    </source>
</evidence>
<protein>
    <submittedName>
        <fullName evidence="6">CLUMA_CG018053, isoform A</fullName>
    </submittedName>
</protein>
<name>A0A1J1IZF9_9DIPT</name>
<evidence type="ECO:0000313" key="6">
    <source>
        <dbReference type="EMBL" id="CRL05472.1"/>
    </source>
</evidence>
<dbReference type="Gene3D" id="3.30.710.10">
    <property type="entry name" value="Potassium Channel Kv1.1, Chain A"/>
    <property type="match status" value="1"/>
</dbReference>
<sequence length="1741" mass="192068">MKKAKSSFDLAPNTDLKFKNPMKYQSTADLRLAMSKPKSNNSERKKDDGGKHKVVIYFSDAYNNICNKSNDSNVNNDSDHANRLANEMQSKSQTTEHEKDIHPTKDFMKQLKTVLEEKSKFSNKFENFASAPQQPPLKNKFLTKPAIPEKPNVLRINQPGNSQGQINEKSLGNGKLLPSYIESIDENNVIKLKIEQNFKKASDLVNLISSQSEKNKKRMRKSEESNETSSIHELNFSHEDIDDENDAGDDDNDTLSEPDEGYFYDWSFVQEWRSRPLKTSNGGELLPSSAALKSKPTNSVNVANGKLNGPHHIIHAEAQKNNRLNLFDSNNRQQKMQSQQSVTTLAPKIAKEISLRPLGMTNENVDSLGLPTSPMNGRQNVSDIKTPGRQFDSPSRAHGASSAMIPERDVGPARLPASPPTITQATPSSAQIVQPNYKPIPQRAVLGPTRGVTVQSTAVKAQPALITSSLAGKVYVANSTTTNGLSNCNNISRVDVKTNGEVVENKPKHFHSQNPTNLPAPQPTKPSQPHGPINHPPVPHQFHAQQPHTTAQSGPQSSKQKPSMNVNVTRTHHHNGSGSLDFHGFRKIQECHSSSDENRSSGHASMSDTGGGNGSSSPGSNKTGQLGSVPEDSRLAAGVTNRNGRSRASTGKPRHRNVPTKNPWSGNGLEDIKAAIQQLTLRSQTSTSTYSSLSAGSESSEPARRLGRYSSMETVNTNVTSADEFVWVDSHNRLVELQHPPWSQYCLMRVIRVGRCRDFADRVSAEAVPRLGYLLTRALVRISREIQRLSSVLGLCSKHEIAGAFKMVLCPALADSCIKACLRAAAMFFLSGDGTLKQTKSARAGLQLPVGRFHRWMVDARLGKLVHEYAAVYLCAGFENLLEEILLQCMPNDSTATLTAMGLEHAIANSGDLWGLLQPFVHLNAGRIASGALTMPRWTSEASVSSNSNIHTNNTNNNINNNNNSNKQEPCLLTTCVGSLAELKDLVSRSHKRSNHVTMSQAALRELFYFMRCSQLEHNEANNNVNSHNNVNNSNNNPPTTTNGNAINNNIQELCYERAYIAPPPLIEWLRVASAHTEYRHSTLIDRNDIIQAARLLLPGVDCAPRQICCDEELPSAKTYSIPSNHPPPYNQGSMSSSSSNSNNNCDDYIECGRRATIELSFRLMLTGVPELLVQAMSLAPPTTRYDTLNHQGLSPLMIAALRNDEIAIQTLLDSGANPNIEVPAIGHPNYPAIHPETQHWTALTFAACRGNFQALRVLLERGSKVEGGARLSEEKCTFTPLQVASGTGCIENVSLLLAHGASSFLSTKQNSMSFSGKAQQGCYSAISVATAHGQRLTLRKLLSHPFVPEKQRDVLSLEEMLAEGDNNNRSSHERQNEVPSTLSKAQIRALQEAMYHSAENNYLDITIELRAMGVPWTLHCWMNALAAAHELRLDTVIDQLLQDFLQVCPDDYSQQFVMECLPLLFSIFRYSKKEGTTLLLADIFSTCFGWEPIKPIKEVVLQPVNGSRIDPKFVNNPELSDVTFRVENKIFYGHKIVLVTASPRLQSLLSSKVNEGSGTPTVQINDIRYHIFELVMQYLYSGGCNNLDVSANDVLELMAAASFFQLEGLLRYTEARCAEIIDIDNVVAMYIHAKVYNASKLMEYCQGFLLQNMVALLTYDDSVKRLLFAKKIPNHDVLSGLLTTLQQRIKTRRNTPNNMSQNVIKSNPMNGKASHNNSTTSNNINSASNGFHKSSNNLTE</sequence>
<dbReference type="InterPro" id="IPR036770">
    <property type="entry name" value="Ankyrin_rpt-contain_sf"/>
</dbReference>
<feature type="compositionally biased region" description="Polar residues" evidence="4">
    <location>
        <begin position="640"/>
        <end position="649"/>
    </location>
</feature>
<feature type="compositionally biased region" description="Low complexity" evidence="4">
    <location>
        <begin position="552"/>
        <end position="563"/>
    </location>
</feature>
<accession>A0A1J1IZF9</accession>
<feature type="region of interest" description="Disordered" evidence="4">
    <location>
        <begin position="683"/>
        <end position="709"/>
    </location>
</feature>
<dbReference type="InterPro" id="IPR002110">
    <property type="entry name" value="Ankyrin_rpt"/>
</dbReference>
<organism evidence="6 7">
    <name type="scientific">Clunio marinus</name>
    <dbReference type="NCBI Taxonomy" id="568069"/>
    <lineage>
        <taxon>Eukaryota</taxon>
        <taxon>Metazoa</taxon>
        <taxon>Ecdysozoa</taxon>
        <taxon>Arthropoda</taxon>
        <taxon>Hexapoda</taxon>
        <taxon>Insecta</taxon>
        <taxon>Pterygota</taxon>
        <taxon>Neoptera</taxon>
        <taxon>Endopterygota</taxon>
        <taxon>Diptera</taxon>
        <taxon>Nematocera</taxon>
        <taxon>Chironomoidea</taxon>
        <taxon>Chironomidae</taxon>
        <taxon>Clunio</taxon>
    </lineage>
</organism>
<dbReference type="InterPro" id="IPR000210">
    <property type="entry name" value="BTB/POZ_dom"/>
</dbReference>
<dbReference type="SUPFAM" id="SSF54695">
    <property type="entry name" value="POZ domain"/>
    <property type="match status" value="1"/>
</dbReference>
<feature type="compositionally biased region" description="Low complexity" evidence="4">
    <location>
        <begin position="683"/>
        <end position="700"/>
    </location>
</feature>
<feature type="compositionally biased region" description="Acidic residues" evidence="4">
    <location>
        <begin position="240"/>
        <end position="259"/>
    </location>
</feature>
<evidence type="ECO:0000256" key="4">
    <source>
        <dbReference type="SAM" id="MobiDB-lite"/>
    </source>
</evidence>
<feature type="domain" description="BTB" evidence="5">
    <location>
        <begin position="1521"/>
        <end position="1583"/>
    </location>
</feature>